<dbReference type="AlphaFoldDB" id="A0A255G0W9"/>
<organism evidence="3 4">
    <name type="scientific">Enemella evansiae</name>
    <dbReference type="NCBI Taxonomy" id="2016499"/>
    <lineage>
        <taxon>Bacteria</taxon>
        <taxon>Bacillati</taxon>
        <taxon>Actinomycetota</taxon>
        <taxon>Actinomycetes</taxon>
        <taxon>Propionibacteriales</taxon>
        <taxon>Propionibacteriaceae</taxon>
        <taxon>Enemella</taxon>
    </lineage>
</organism>
<sequence>MNPQQPPKQPKQPADPKRKKILIGAGAAVLALILIIGGVVLWNDYQTKQEQARAAEAARVAEENRRNEEKKQSEAATGAVQTFLQALADSDAEKALGYAKEKPTENAQLLTRDVLIEANKRAALKVGKLEPARVTENSQGEWDTGKVPATVTVGDKEQTVEFAVSRVGADWKLDKPTAKIDLGLDGPERLVNGAKVPPGSYEMFPGSYSVTSTNPLISFTSTEFAFTDPANPGVSWEADAVLSEEGTKQASAATRAAIDACMSKRELNPPDCPFIGGRVESNVQLDNSTIRWNLKNDPMAGVNWRFSDSTMTATTSVPVASELQASATVSGRRGNIIPETRTRTAYVTVKLADGKPAVVFS</sequence>
<name>A0A255G0W9_9ACTN</name>
<dbReference type="OrthoDB" id="3721275at2"/>
<keyword evidence="1" id="KW-0175">Coiled coil</keyword>
<protein>
    <recommendedName>
        <fullName evidence="5">DUF4878 domain-containing protein</fullName>
    </recommendedName>
</protein>
<accession>A0A255G0W9</accession>
<evidence type="ECO:0000256" key="1">
    <source>
        <dbReference type="SAM" id="Coils"/>
    </source>
</evidence>
<comment type="caution">
    <text evidence="3">The sequence shown here is derived from an EMBL/GenBank/DDBJ whole genome shotgun (WGS) entry which is preliminary data.</text>
</comment>
<keyword evidence="2" id="KW-1133">Transmembrane helix</keyword>
<keyword evidence="2" id="KW-0472">Membrane</keyword>
<reference evidence="3 4" key="1">
    <citation type="submission" date="2017-07" db="EMBL/GenBank/DDBJ databases">
        <title>Draft whole genome sequences of clinical Proprionibacteriaceae strains.</title>
        <authorList>
            <person name="Bernier A.-M."/>
            <person name="Bernard K."/>
            <person name="Domingo M.-C."/>
        </authorList>
    </citation>
    <scope>NUCLEOTIDE SEQUENCE [LARGE SCALE GENOMIC DNA]</scope>
    <source>
        <strain evidence="3 4">NML 030167</strain>
    </source>
</reference>
<evidence type="ECO:0000256" key="2">
    <source>
        <dbReference type="SAM" id="Phobius"/>
    </source>
</evidence>
<keyword evidence="4" id="KW-1185">Reference proteome</keyword>
<evidence type="ECO:0008006" key="5">
    <source>
        <dbReference type="Google" id="ProtNLM"/>
    </source>
</evidence>
<dbReference type="Proteomes" id="UP000215896">
    <property type="component" value="Unassembled WGS sequence"/>
</dbReference>
<keyword evidence="2" id="KW-0812">Transmembrane</keyword>
<feature type="transmembrane region" description="Helical" evidence="2">
    <location>
        <begin position="21"/>
        <end position="42"/>
    </location>
</feature>
<evidence type="ECO:0000313" key="3">
    <source>
        <dbReference type="EMBL" id="OYO09515.1"/>
    </source>
</evidence>
<dbReference type="EMBL" id="NMVO01000017">
    <property type="protein sequence ID" value="OYO09515.1"/>
    <property type="molecule type" value="Genomic_DNA"/>
</dbReference>
<feature type="coiled-coil region" evidence="1">
    <location>
        <begin position="45"/>
        <end position="72"/>
    </location>
</feature>
<evidence type="ECO:0000313" key="4">
    <source>
        <dbReference type="Proteomes" id="UP000215896"/>
    </source>
</evidence>
<proteinExistence type="predicted"/>
<gene>
    <name evidence="3" type="ORF">CGZ94_17710</name>
</gene>